<dbReference type="Pfam" id="PF03354">
    <property type="entry name" value="TerL_ATPase"/>
    <property type="match status" value="1"/>
</dbReference>
<dbReference type="EMBL" id="BORB01000039">
    <property type="protein sequence ID" value="GIN59234.1"/>
    <property type="molecule type" value="Genomic_DNA"/>
</dbReference>
<dbReference type="InterPro" id="IPR027417">
    <property type="entry name" value="P-loop_NTPase"/>
</dbReference>
<dbReference type="Proteomes" id="UP000679950">
    <property type="component" value="Unassembled WGS sequence"/>
</dbReference>
<dbReference type="InterPro" id="IPR046461">
    <property type="entry name" value="TerL_ATPase"/>
</dbReference>
<comment type="caution">
    <text evidence="3">The sequence shown here is derived from an EMBL/GenBank/DDBJ whole genome shotgun (WGS) entry which is preliminary data.</text>
</comment>
<dbReference type="InterPro" id="IPR046462">
    <property type="entry name" value="TerL_nuclease"/>
</dbReference>
<dbReference type="Pfam" id="PF20441">
    <property type="entry name" value="TerL_nuclease"/>
    <property type="match status" value="1"/>
</dbReference>
<reference evidence="3 4" key="1">
    <citation type="submission" date="2021-03" db="EMBL/GenBank/DDBJ databases">
        <title>Antimicrobial resistance genes in bacteria isolated from Japanese honey, and their potential for conferring macrolide and lincosamide resistance in the American foulbrood pathogen Paenibacillus larvae.</title>
        <authorList>
            <person name="Okamoto M."/>
            <person name="Kumagai M."/>
            <person name="Kanamori H."/>
            <person name="Takamatsu D."/>
        </authorList>
    </citation>
    <scope>NUCLEOTIDE SEQUENCE [LARGE SCALE GENOMIC DNA]</scope>
    <source>
        <strain evidence="3 4">J8TS2</strain>
    </source>
</reference>
<dbReference type="RefSeq" id="WP_212967131.1">
    <property type="nucleotide sequence ID" value="NZ_BORB01000039.1"/>
</dbReference>
<sequence>MGNNKYYFDQKEAEKIVKFVERLNLPTGKKGQKIKLLPFQKKILTEILATKRIEDNLRRYREAFIFMPRKQGKSFLIACIFVYMLFTDNEQGAQNIVAANSRDQANLLFDVVKNMIQTNPTLAKHCRIVDSRKRILRKSTNSFFQVISSDASRADGYNVHIGCLDETHEAKDDELYTKIKTSMGTRTQPLMITITTASNGQDEYNLEYRTYLYAKKVQSGEVEDDTFYSAIYEADDGCDLMDEEQWYQSNPALGEFRDYDELKRLAIRAKEIPTEEASFRRLYLNQHITLANEQAINPAKWKLCGQGFDSSILKGRDCYCGLDLSTRKDLTAFVMVFPVDGTYYIVSHLFKPAETLLTDEKLDRFPYTTYAKQGYLHATEGDYVNFRYVRQIINELGQDYNIKEIAFDRFGSQGILADLTNDGFLMVDFGQGYRSMSPAISDFYELLFEQKIIHDNNPIMNWMAKNVVATENSTGQVKFDKAKAKFRIDGIIAMLMGLNRAVVNENSNSYDANQAIDDWLSMGDG</sequence>
<accession>A0ABQ4KNZ7</accession>
<evidence type="ECO:0000259" key="1">
    <source>
        <dbReference type="Pfam" id="PF03354"/>
    </source>
</evidence>
<evidence type="ECO:0000313" key="3">
    <source>
        <dbReference type="EMBL" id="GIN59234.1"/>
    </source>
</evidence>
<dbReference type="Gene3D" id="3.40.50.300">
    <property type="entry name" value="P-loop containing nucleotide triphosphate hydrolases"/>
    <property type="match status" value="1"/>
</dbReference>
<name>A0ABQ4KNZ7_9BACI</name>
<organism evidence="3 4">
    <name type="scientific">Lederbergia ruris</name>
    <dbReference type="NCBI Taxonomy" id="217495"/>
    <lineage>
        <taxon>Bacteria</taxon>
        <taxon>Bacillati</taxon>
        <taxon>Bacillota</taxon>
        <taxon>Bacilli</taxon>
        <taxon>Bacillales</taxon>
        <taxon>Bacillaceae</taxon>
        <taxon>Lederbergia</taxon>
    </lineage>
</organism>
<gene>
    <name evidence="3" type="ORF">J8TS2_35530</name>
</gene>
<dbReference type="PANTHER" id="PTHR41287:SF1">
    <property type="entry name" value="PROTEIN YMFN"/>
    <property type="match status" value="1"/>
</dbReference>
<protein>
    <recommendedName>
        <fullName evidence="5">Terminase large subunit</fullName>
    </recommendedName>
</protein>
<evidence type="ECO:0000313" key="4">
    <source>
        <dbReference type="Proteomes" id="UP000679950"/>
    </source>
</evidence>
<dbReference type="InterPro" id="IPR005021">
    <property type="entry name" value="Terminase_largesu-like"/>
</dbReference>
<feature type="domain" description="Terminase large subunit-like ATPase" evidence="1">
    <location>
        <begin position="38"/>
        <end position="203"/>
    </location>
</feature>
<dbReference type="Gene3D" id="3.30.420.240">
    <property type="match status" value="1"/>
</dbReference>
<evidence type="ECO:0008006" key="5">
    <source>
        <dbReference type="Google" id="ProtNLM"/>
    </source>
</evidence>
<proteinExistence type="predicted"/>
<dbReference type="PANTHER" id="PTHR41287">
    <property type="match status" value="1"/>
</dbReference>
<keyword evidence="4" id="KW-1185">Reference proteome</keyword>
<feature type="domain" description="Terminase large subunit-like endonuclease" evidence="2">
    <location>
        <begin position="221"/>
        <end position="505"/>
    </location>
</feature>
<evidence type="ECO:0000259" key="2">
    <source>
        <dbReference type="Pfam" id="PF20441"/>
    </source>
</evidence>